<evidence type="ECO:0000313" key="3">
    <source>
        <dbReference type="Proteomes" id="UP000076947"/>
    </source>
</evidence>
<dbReference type="Pfam" id="PF12008">
    <property type="entry name" value="EcoR124_C"/>
    <property type="match status" value="1"/>
</dbReference>
<evidence type="ECO:0000259" key="1">
    <source>
        <dbReference type="Pfam" id="PF12008"/>
    </source>
</evidence>
<evidence type="ECO:0000313" key="2">
    <source>
        <dbReference type="EMBL" id="OAH25751.1"/>
    </source>
</evidence>
<dbReference type="Proteomes" id="UP000076947">
    <property type="component" value="Unassembled WGS sequence"/>
</dbReference>
<dbReference type="AlphaFoldDB" id="A0A177IBU2"/>
<dbReference type="EMBL" id="LSTQ01000025">
    <property type="protein sequence ID" value="OAH25751.1"/>
    <property type="molecule type" value="Genomic_DNA"/>
</dbReference>
<keyword evidence="3" id="KW-1185">Reference proteome</keyword>
<proteinExistence type="predicted"/>
<reference evidence="3" key="1">
    <citation type="submission" date="2016-02" db="EMBL/GenBank/DDBJ databases">
        <authorList>
            <person name="Kaur G."/>
            <person name="Nair G.R."/>
            <person name="Mayilraj S."/>
        </authorList>
    </citation>
    <scope>NUCLEOTIDE SEQUENCE [LARGE SCALE GENOMIC DNA]</scope>
    <source>
        <strain evidence="3">GA-15</strain>
    </source>
</reference>
<dbReference type="Gene3D" id="1.20.58.2040">
    <property type="match status" value="1"/>
</dbReference>
<dbReference type="InterPro" id="IPR022625">
    <property type="entry name" value="TypeI_RM_Rsu_C"/>
</dbReference>
<organism evidence="2 3">
    <name type="scientific">Corynebacterium stationis</name>
    <dbReference type="NCBI Taxonomy" id="1705"/>
    <lineage>
        <taxon>Bacteria</taxon>
        <taxon>Bacillati</taxon>
        <taxon>Actinomycetota</taxon>
        <taxon>Actinomycetes</taxon>
        <taxon>Mycobacteriales</taxon>
        <taxon>Corynebacteriaceae</taxon>
        <taxon>Corynebacterium</taxon>
    </lineage>
</organism>
<accession>A0A177IBU2</accession>
<feature type="domain" description="Type I restriction enzyme R protein C-terminal" evidence="1">
    <location>
        <begin position="2"/>
        <end position="178"/>
    </location>
</feature>
<gene>
    <name evidence="2" type="ORF">AYJ05_10115</name>
</gene>
<comment type="caution">
    <text evidence="2">The sequence shown here is derived from an EMBL/GenBank/DDBJ whole genome shotgun (WGS) entry which is preliminary data.</text>
</comment>
<protein>
    <recommendedName>
        <fullName evidence="1">Type I restriction enzyme R protein C-terminal domain-containing protein</fullName>
    </recommendedName>
</protein>
<sequence length="180" mass="21003">MVLLKPYHEYYNEYTEKVSELLEEFPANAQITGEARKKESIALYGSILRLLNILTSFDELAGNEILTERQDQDYRSIYLECYAEFKGERESEKETINDDVVFEIELIKQAEINVDYILMLVEKYREKRGDGEVKEIRAQITRAVDASPSLRNKRDLVEAFVDSVSTDGEIEEEWRKFIVG</sequence>
<name>A0A177IBU2_9CORY</name>